<evidence type="ECO:0000313" key="4">
    <source>
        <dbReference type="Proteomes" id="UP000501926"/>
    </source>
</evidence>
<evidence type="ECO:0000313" key="3">
    <source>
        <dbReference type="EMBL" id="QII13921.1"/>
    </source>
</evidence>
<organism evidence="2">
    <name type="scientific">Kuenenia stuttgartiensis</name>
    <dbReference type="NCBI Taxonomy" id="174633"/>
    <lineage>
        <taxon>Bacteria</taxon>
        <taxon>Pseudomonadati</taxon>
        <taxon>Planctomycetota</taxon>
        <taxon>Candidatus Brocadiia</taxon>
        <taxon>Candidatus Brocadiales</taxon>
        <taxon>Candidatus Brocadiaceae</taxon>
        <taxon>Candidatus Kuenenia</taxon>
    </lineage>
</organism>
<dbReference type="Proteomes" id="UP000501926">
    <property type="component" value="Chromosome"/>
</dbReference>
<dbReference type="EMBL" id="CT573073">
    <property type="protein sequence ID" value="CAJ71594.1"/>
    <property type="molecule type" value="Genomic_DNA"/>
</dbReference>
<proteinExistence type="predicted"/>
<gene>
    <name evidence="3" type="ORF">KsCSTR_45420</name>
    <name evidence="2" type="ORF">kustc0849</name>
</gene>
<reference evidence="2" key="2">
    <citation type="submission" date="2006-01" db="EMBL/GenBank/DDBJ databases">
        <authorList>
            <person name="Genoscope"/>
        </authorList>
    </citation>
    <scope>NUCLEOTIDE SEQUENCE</scope>
</reference>
<evidence type="ECO:0000256" key="1">
    <source>
        <dbReference type="SAM" id="Phobius"/>
    </source>
</evidence>
<dbReference type="AlphaFoldDB" id="Q1PWI2"/>
<accession>Q1PWI2</accession>
<reference evidence="2" key="1">
    <citation type="journal article" date="2006" name="Nature">
        <title>Deciphering the evolution and metabolism of an anammox bacterium from a community genome.</title>
        <authorList>
            <person name="Strous M."/>
            <person name="Pelletier E."/>
            <person name="Mangenot S."/>
            <person name="Rattei T."/>
            <person name="Lehner A."/>
            <person name="Taylor M.W."/>
            <person name="Horn M."/>
            <person name="Daims H."/>
            <person name="Bartol-Mavel D."/>
            <person name="Wincker P."/>
            <person name="Barbe V."/>
            <person name="Fonknechten N."/>
            <person name="Vallenet D."/>
            <person name="Segurens B."/>
            <person name="Schenowitz-Truong C."/>
            <person name="Medigue C."/>
            <person name="Collingro A."/>
            <person name="Snel B."/>
            <person name="Dutilh B.E."/>
            <person name="OpDenCamp H.J.M."/>
            <person name="vanDerDrift C."/>
            <person name="Cirpus I."/>
            <person name="vanDePas-Schoonen K.T."/>
            <person name="Harhangi H.R."/>
            <person name="vanNiftrik L."/>
            <person name="Schmid M."/>
            <person name="Keltjens J."/>
            <person name="vanDeVossenberg J."/>
            <person name="Kartal B."/>
            <person name="Meier H."/>
            <person name="Frishman D."/>
            <person name="Huynen M.A."/>
            <person name="Mewes H."/>
            <person name="Weissenbach J."/>
            <person name="Jetten M.S.M."/>
            <person name="Wagner M."/>
            <person name="LePaslier D."/>
        </authorList>
    </citation>
    <scope>NUCLEOTIDE SEQUENCE</scope>
</reference>
<reference evidence="3 4" key="3">
    <citation type="submission" date="2020-02" db="EMBL/GenBank/DDBJ databases">
        <title>Newly sequenced genome of strain CSTR1 showed variability in Candidatus Kuenenia stuttgartiensis genomes.</title>
        <authorList>
            <person name="Ding C."/>
            <person name="Adrian L."/>
        </authorList>
    </citation>
    <scope>NUCLEOTIDE SEQUENCE [LARGE SCALE GENOMIC DNA]</scope>
    <source>
        <strain evidence="3 4">CSTR1</strain>
    </source>
</reference>
<keyword evidence="1" id="KW-1133">Transmembrane helix</keyword>
<feature type="transmembrane region" description="Helical" evidence="1">
    <location>
        <begin position="12"/>
        <end position="39"/>
    </location>
</feature>
<keyword evidence="1" id="KW-0812">Transmembrane</keyword>
<sequence>MRIAPLFQKRFSPWVSILFLFLMLLFLGFEVYAMLWYHFKGHEELSQLSGNFLHVREELIREKPKEEFRFPLSAIRKVRAPLRRLPGNCAKSPYRSLSFPEILCVEAQKENIVISRRSLQPNLHFPFQHLFLIEYFSQALSG</sequence>
<keyword evidence="1" id="KW-0472">Membrane</keyword>
<evidence type="ECO:0000313" key="2">
    <source>
        <dbReference type="EMBL" id="CAJ71594.1"/>
    </source>
</evidence>
<name>Q1PWI2_KUEST</name>
<protein>
    <submittedName>
        <fullName evidence="2">Uncharacterized protein</fullName>
    </submittedName>
</protein>
<dbReference type="EMBL" id="CP049055">
    <property type="protein sequence ID" value="QII13921.1"/>
    <property type="molecule type" value="Genomic_DNA"/>
</dbReference>